<dbReference type="STRING" id="665467.SAMN02982931_01093"/>
<sequence>MENFTPLTAAIGGALIGLSATLLWIFNGRTAGVSTISGAIFPFHRGDIWWRLAFLIGLPLGAAFGFAYGPTVFAEIPARLPTVGIGPVALVAAGLLVGIGTRLGGGCTSGHGVCGIARLSRRSFVAVGTFMATAIVTVFVARHVL</sequence>
<dbReference type="OrthoDB" id="9814020at2"/>
<dbReference type="Proteomes" id="UP000199071">
    <property type="component" value="Unassembled WGS sequence"/>
</dbReference>
<feature type="transmembrane region" description="Helical" evidence="9">
    <location>
        <begin position="80"/>
        <end position="103"/>
    </location>
</feature>
<evidence type="ECO:0000256" key="2">
    <source>
        <dbReference type="ARBA" id="ARBA00022448"/>
    </source>
</evidence>
<dbReference type="GO" id="GO:0005886">
    <property type="term" value="C:plasma membrane"/>
    <property type="evidence" value="ECO:0007669"/>
    <property type="project" value="UniProtKB-SubCell"/>
</dbReference>
<name>A0A1G6B0Y3_9HYPH</name>
<evidence type="ECO:0000256" key="7">
    <source>
        <dbReference type="ARBA" id="ARBA00023136"/>
    </source>
</evidence>
<keyword evidence="7 9" id="KW-0472">Membrane</keyword>
<keyword evidence="6 9" id="KW-1133">Transmembrane helix</keyword>
<feature type="transmembrane region" description="Helical" evidence="9">
    <location>
        <begin position="6"/>
        <end position="27"/>
    </location>
</feature>
<accession>A0A1G6B0Y3</accession>
<reference evidence="10 11" key="1">
    <citation type="submission" date="2016-10" db="EMBL/GenBank/DDBJ databases">
        <authorList>
            <person name="de Groot N.N."/>
        </authorList>
    </citation>
    <scope>NUCLEOTIDE SEQUENCE [LARGE SCALE GENOMIC DNA]</scope>
    <source>
        <strain evidence="10 11">ATCC 35022</strain>
    </source>
</reference>
<evidence type="ECO:0000256" key="1">
    <source>
        <dbReference type="ARBA" id="ARBA00004429"/>
    </source>
</evidence>
<evidence type="ECO:0000313" key="10">
    <source>
        <dbReference type="EMBL" id="SDB14340.1"/>
    </source>
</evidence>
<dbReference type="InterPro" id="IPR007272">
    <property type="entry name" value="Sulf_transp_TsuA/YedE"/>
</dbReference>
<evidence type="ECO:0000256" key="5">
    <source>
        <dbReference type="ARBA" id="ARBA00022692"/>
    </source>
</evidence>
<feature type="transmembrane region" description="Helical" evidence="9">
    <location>
        <begin position="48"/>
        <end position="68"/>
    </location>
</feature>
<keyword evidence="2" id="KW-0813">Transport</keyword>
<keyword evidence="4" id="KW-0997">Cell inner membrane</keyword>
<feature type="transmembrane region" description="Helical" evidence="9">
    <location>
        <begin position="124"/>
        <end position="144"/>
    </location>
</feature>
<keyword evidence="11" id="KW-1185">Reference proteome</keyword>
<evidence type="ECO:0000256" key="9">
    <source>
        <dbReference type="SAM" id="Phobius"/>
    </source>
</evidence>
<dbReference type="PANTHER" id="PTHR30574">
    <property type="entry name" value="INNER MEMBRANE PROTEIN YEDE"/>
    <property type="match status" value="1"/>
</dbReference>
<protein>
    <submittedName>
        <fullName evidence="10">Uncharacterized protein</fullName>
    </submittedName>
</protein>
<comment type="similarity">
    <text evidence="8">Belongs to the TsuA/YedE (TC 9.B.102) family.</text>
</comment>
<dbReference type="PANTHER" id="PTHR30574:SF1">
    <property type="entry name" value="SULPHUR TRANSPORT DOMAIN-CONTAINING PROTEIN"/>
    <property type="match status" value="1"/>
</dbReference>
<evidence type="ECO:0000256" key="6">
    <source>
        <dbReference type="ARBA" id="ARBA00022989"/>
    </source>
</evidence>
<keyword evidence="5 9" id="KW-0812">Transmembrane</keyword>
<evidence type="ECO:0000313" key="11">
    <source>
        <dbReference type="Proteomes" id="UP000199071"/>
    </source>
</evidence>
<evidence type="ECO:0000256" key="3">
    <source>
        <dbReference type="ARBA" id="ARBA00022475"/>
    </source>
</evidence>
<dbReference type="EMBL" id="FMXQ01000002">
    <property type="protein sequence ID" value="SDB14340.1"/>
    <property type="molecule type" value="Genomic_DNA"/>
</dbReference>
<comment type="subcellular location">
    <subcellularLocation>
        <location evidence="1">Cell inner membrane</location>
        <topology evidence="1">Multi-pass membrane protein</topology>
    </subcellularLocation>
</comment>
<dbReference type="AlphaFoldDB" id="A0A1G6B0Y3"/>
<proteinExistence type="inferred from homology"/>
<evidence type="ECO:0000256" key="8">
    <source>
        <dbReference type="ARBA" id="ARBA00035655"/>
    </source>
</evidence>
<evidence type="ECO:0000256" key="4">
    <source>
        <dbReference type="ARBA" id="ARBA00022519"/>
    </source>
</evidence>
<dbReference type="RefSeq" id="WP_090875307.1">
    <property type="nucleotide sequence ID" value="NZ_FMXQ01000002.1"/>
</dbReference>
<organism evidence="10 11">
    <name type="scientific">Bauldia litoralis</name>
    <dbReference type="NCBI Taxonomy" id="665467"/>
    <lineage>
        <taxon>Bacteria</taxon>
        <taxon>Pseudomonadati</taxon>
        <taxon>Pseudomonadota</taxon>
        <taxon>Alphaproteobacteria</taxon>
        <taxon>Hyphomicrobiales</taxon>
        <taxon>Kaistiaceae</taxon>
        <taxon>Bauldia</taxon>
    </lineage>
</organism>
<keyword evidence="3" id="KW-1003">Cell membrane</keyword>
<dbReference type="Pfam" id="PF04143">
    <property type="entry name" value="Sulf_transp"/>
    <property type="match status" value="1"/>
</dbReference>
<gene>
    <name evidence="10" type="ORF">SAMN02982931_01093</name>
</gene>